<feature type="binding site" evidence="4">
    <location>
        <position position="129"/>
    </location>
    <ligand>
        <name>Mn(2+)</name>
        <dbReference type="ChEBI" id="CHEBI:29035"/>
        <label>1</label>
    </ligand>
</feature>
<evidence type="ECO:0000256" key="4">
    <source>
        <dbReference type="PIRSR" id="PIRSR036979-1"/>
    </source>
</evidence>
<accession>A0A3N6PD87</accession>
<keyword evidence="4" id="KW-0464">Manganese</keyword>
<dbReference type="GO" id="GO:0046872">
    <property type="term" value="F:metal ion binding"/>
    <property type="evidence" value="ECO:0007669"/>
    <property type="project" value="UniProtKB-KW"/>
</dbReference>
<dbReference type="PROSITE" id="PS51409">
    <property type="entry name" value="ARGINASE_2"/>
    <property type="match status" value="1"/>
</dbReference>
<organism evidence="6 7">
    <name type="scientific">Natrarchaeobius chitinivorans</name>
    <dbReference type="NCBI Taxonomy" id="1679083"/>
    <lineage>
        <taxon>Archaea</taxon>
        <taxon>Methanobacteriati</taxon>
        <taxon>Methanobacteriota</taxon>
        <taxon>Stenosarchaea group</taxon>
        <taxon>Halobacteria</taxon>
        <taxon>Halobacteriales</taxon>
        <taxon>Natrialbaceae</taxon>
        <taxon>Natrarchaeobius</taxon>
    </lineage>
</organism>
<dbReference type="Proteomes" id="UP000282323">
    <property type="component" value="Unassembled WGS sequence"/>
</dbReference>
<feature type="binding site" evidence="4">
    <location>
        <position position="247"/>
    </location>
    <ligand>
        <name>Mn(2+)</name>
        <dbReference type="ChEBI" id="CHEBI:29035"/>
        <label>1</label>
    </ligand>
</feature>
<dbReference type="OrthoDB" id="7186at2157"/>
<dbReference type="Gene3D" id="3.40.800.10">
    <property type="entry name" value="Ureohydrolase domain"/>
    <property type="match status" value="1"/>
</dbReference>
<dbReference type="CDD" id="cd09990">
    <property type="entry name" value="Agmatinase-like"/>
    <property type="match status" value="1"/>
</dbReference>
<feature type="binding site" evidence="4">
    <location>
        <position position="156"/>
    </location>
    <ligand>
        <name>Mn(2+)</name>
        <dbReference type="ChEBI" id="CHEBI:29035"/>
        <label>1</label>
    </ligand>
</feature>
<name>A0A3N6PD87_NATCH</name>
<evidence type="ECO:0000313" key="7">
    <source>
        <dbReference type="Proteomes" id="UP000282323"/>
    </source>
</evidence>
<evidence type="ECO:0000256" key="2">
    <source>
        <dbReference type="ARBA" id="ARBA00022723"/>
    </source>
</evidence>
<feature type="binding site" evidence="4">
    <location>
        <position position="152"/>
    </location>
    <ligand>
        <name>Mn(2+)</name>
        <dbReference type="ChEBI" id="CHEBI:29035"/>
        <label>1</label>
    </ligand>
</feature>
<keyword evidence="3 5" id="KW-0378">Hydrolase</keyword>
<evidence type="ECO:0000256" key="1">
    <source>
        <dbReference type="ARBA" id="ARBA00009227"/>
    </source>
</evidence>
<dbReference type="SUPFAM" id="SSF52768">
    <property type="entry name" value="Arginase/deacetylase"/>
    <property type="match status" value="1"/>
</dbReference>
<dbReference type="GO" id="GO:0033389">
    <property type="term" value="P:putrescine biosynthetic process from arginine, via agmatine"/>
    <property type="evidence" value="ECO:0007669"/>
    <property type="project" value="TreeGrafter"/>
</dbReference>
<dbReference type="PRINTS" id="PR00116">
    <property type="entry name" value="ARGINASE"/>
</dbReference>
<keyword evidence="7" id="KW-1185">Reference proteome</keyword>
<dbReference type="InterPro" id="IPR020855">
    <property type="entry name" value="Ureohydrolase_Mn_BS"/>
</dbReference>
<dbReference type="PANTHER" id="PTHR11358:SF26">
    <property type="entry name" value="GUANIDINO ACID HYDROLASE, MITOCHONDRIAL"/>
    <property type="match status" value="1"/>
</dbReference>
<protein>
    <submittedName>
        <fullName evidence="6">Agmatinase</fullName>
    </submittedName>
</protein>
<sequence>MAEEPPYTSALLDAGVASFMGADQVDPFDEDELEAADIDVGIAGFPWDSTCISRTGTNRGPRAIRDASTQTRYYHFEYDTDLRDHYTITDCGDVPVIPGNAAESLRRGTELLSNVIGAGAIPVMLGGDHTTTVSGVRALAEHADDPALVLIDTHFDTAQEIAGERYNHCCPLARAIDEADFDPENISIIGLTGPTNPRHELEFSLEQGINLYTLDEVVQRGAVPVAEDAVEAATEGSDAVYLTVDIDVLDAGAAPGTGVPTNGGLLSRELLQILAVVASNGIDAMDVVETSPQLDPAGVTPRMAVRTVVDCLAANALEEPNAIGMGTRATANCSPDD</sequence>
<dbReference type="GO" id="GO:0008783">
    <property type="term" value="F:agmatinase activity"/>
    <property type="evidence" value="ECO:0007669"/>
    <property type="project" value="TreeGrafter"/>
</dbReference>
<keyword evidence="2 4" id="KW-0479">Metal-binding</keyword>
<dbReference type="InterPro" id="IPR006035">
    <property type="entry name" value="Ureohydrolase"/>
</dbReference>
<comment type="caution">
    <text evidence="6">The sequence shown here is derived from an EMBL/GenBank/DDBJ whole genome shotgun (WGS) entry which is preliminary data.</text>
</comment>
<gene>
    <name evidence="6" type="ORF">EA473_10475</name>
</gene>
<dbReference type="InterPro" id="IPR023696">
    <property type="entry name" value="Ureohydrolase_dom_sf"/>
</dbReference>
<evidence type="ECO:0000313" key="6">
    <source>
        <dbReference type="EMBL" id="RQG94915.1"/>
    </source>
</evidence>
<comment type="similarity">
    <text evidence="1">Belongs to the arginase family. Agmatinase subfamily.</text>
</comment>
<dbReference type="PROSITE" id="PS01053">
    <property type="entry name" value="ARGINASE_1"/>
    <property type="match status" value="1"/>
</dbReference>
<dbReference type="RefSeq" id="WP_124195571.1">
    <property type="nucleotide sequence ID" value="NZ_REGA01000007.1"/>
</dbReference>
<reference evidence="6 7" key="1">
    <citation type="submission" date="2018-10" db="EMBL/GenBank/DDBJ databases">
        <title>Natrarchaeobius chitinivorans gen. nov., sp. nov., and Natrarchaeobius haloalkaliphilus sp. nov., alkaliphilic, chitin-utilizing haloarchaea from hypersaline alkaline lakes.</title>
        <authorList>
            <person name="Sorokin D.Y."/>
            <person name="Elcheninov A.G."/>
            <person name="Kostrikina N.A."/>
            <person name="Bale N.J."/>
            <person name="Sinninghe Damste J.S."/>
            <person name="Khijniak T.V."/>
            <person name="Kublanov I.V."/>
            <person name="Toshchakov S.V."/>
        </authorList>
    </citation>
    <scope>NUCLEOTIDE SEQUENCE [LARGE SCALE GENOMIC DNA]</scope>
    <source>
        <strain evidence="6 7">AArcht4T</strain>
    </source>
</reference>
<proteinExistence type="inferred from homology"/>
<dbReference type="Pfam" id="PF00491">
    <property type="entry name" value="Arginase"/>
    <property type="match status" value="1"/>
</dbReference>
<dbReference type="PANTHER" id="PTHR11358">
    <property type="entry name" value="ARGINASE/AGMATINASE"/>
    <property type="match status" value="1"/>
</dbReference>
<feature type="binding site" evidence="4">
    <location>
        <position position="154"/>
    </location>
    <ligand>
        <name>Mn(2+)</name>
        <dbReference type="ChEBI" id="CHEBI:29035"/>
        <label>1</label>
    </ligand>
</feature>
<feature type="binding site" evidence="4">
    <location>
        <position position="245"/>
    </location>
    <ligand>
        <name>Mn(2+)</name>
        <dbReference type="ChEBI" id="CHEBI:29035"/>
        <label>1</label>
    </ligand>
</feature>
<dbReference type="AlphaFoldDB" id="A0A3N6PD87"/>
<evidence type="ECO:0000256" key="5">
    <source>
        <dbReference type="RuleBase" id="RU003684"/>
    </source>
</evidence>
<comment type="cofactor">
    <cofactor evidence="4">
        <name>Mn(2+)</name>
        <dbReference type="ChEBI" id="CHEBI:29035"/>
    </cofactor>
    <text evidence="4">Binds 2 manganese ions per subunit.</text>
</comment>
<dbReference type="PIRSF" id="PIRSF036979">
    <property type="entry name" value="Arginase"/>
    <property type="match status" value="1"/>
</dbReference>
<evidence type="ECO:0000256" key="3">
    <source>
        <dbReference type="ARBA" id="ARBA00022801"/>
    </source>
</evidence>
<dbReference type="EMBL" id="REGA01000007">
    <property type="protein sequence ID" value="RQG94915.1"/>
    <property type="molecule type" value="Genomic_DNA"/>
</dbReference>